<accession>A0A5J5ENS3</accession>
<feature type="domain" description="Nephrocystin 3-like N-terminal" evidence="2">
    <location>
        <begin position="63"/>
        <end position="233"/>
    </location>
</feature>
<gene>
    <name evidence="3" type="ORF">FN846DRAFT_782476</name>
</gene>
<dbReference type="InterPro" id="IPR056884">
    <property type="entry name" value="NPHP3-like_N"/>
</dbReference>
<sequence length="515" mass="60218">MEGLRRDYRTVRLLITNPPTRDHGLKQPSEAIIQYDKERKDCLNTLRFRNSRFEKISSHDEHTFEWFEKCREYRDWNDSERSSLFLVEGKPGSGKSTLTRYFTNLPKDGAIVAKFFYSHRDGELERNHRIMVQCLLYDILNTEESFFIHFQQAYRDLGGPPEPHCPPRTWTYETLKKILRACAKHPVKRKLLLIVDAMDESDDEDRADIVQFLWDLSVPTDSGCVVKVFLACRPINDTPAVTHGSYRIRLQEKNKEDIVRYTCAFLRKPVFGSIQGFSSQIEEYIIKHADGAFLWVRLLEDELVRFLKKGAPPARALEFLRSLPLELERYYERILQNLDGGDPDDIRYGQRIFQFCLFSHRAIEIMELAHALAISGEIGDPPPDTSTWEMQIPADIERLVNNCARCLVEIRNTQASHRDGLAIVQVMHQTVRQFFFRPHGAVGRSPNYRDVADEQRARAMIETTCVNYLKLHHAELVRDFHSPAEAWSDEDFGKFVRYLNERPFIKYSLEYLSHH</sequence>
<evidence type="ECO:0000259" key="2">
    <source>
        <dbReference type="Pfam" id="PF24883"/>
    </source>
</evidence>
<organism evidence="3 4">
    <name type="scientific">Sphaerosporella brunnea</name>
    <dbReference type="NCBI Taxonomy" id="1250544"/>
    <lineage>
        <taxon>Eukaryota</taxon>
        <taxon>Fungi</taxon>
        <taxon>Dikarya</taxon>
        <taxon>Ascomycota</taxon>
        <taxon>Pezizomycotina</taxon>
        <taxon>Pezizomycetes</taxon>
        <taxon>Pezizales</taxon>
        <taxon>Pyronemataceae</taxon>
        <taxon>Sphaerosporella</taxon>
    </lineage>
</organism>
<dbReference type="Gene3D" id="3.40.50.300">
    <property type="entry name" value="P-loop containing nucleotide triphosphate hydrolases"/>
    <property type="match status" value="1"/>
</dbReference>
<dbReference type="PANTHER" id="PTHR10039:SF5">
    <property type="entry name" value="NACHT DOMAIN-CONTAINING PROTEIN"/>
    <property type="match status" value="1"/>
</dbReference>
<dbReference type="OrthoDB" id="427518at2759"/>
<feature type="non-terminal residue" evidence="3">
    <location>
        <position position="515"/>
    </location>
</feature>
<dbReference type="Pfam" id="PF24883">
    <property type="entry name" value="NPHP3_N"/>
    <property type="match status" value="1"/>
</dbReference>
<dbReference type="AlphaFoldDB" id="A0A5J5ENS3"/>
<dbReference type="SUPFAM" id="SSF52540">
    <property type="entry name" value="P-loop containing nucleoside triphosphate hydrolases"/>
    <property type="match status" value="1"/>
</dbReference>
<keyword evidence="4" id="KW-1185">Reference proteome</keyword>
<name>A0A5J5ENS3_9PEZI</name>
<dbReference type="Proteomes" id="UP000326924">
    <property type="component" value="Unassembled WGS sequence"/>
</dbReference>
<evidence type="ECO:0000313" key="4">
    <source>
        <dbReference type="Proteomes" id="UP000326924"/>
    </source>
</evidence>
<dbReference type="InParanoid" id="A0A5J5ENS3"/>
<proteinExistence type="predicted"/>
<dbReference type="EMBL" id="VXIS01000172">
    <property type="protein sequence ID" value="KAA8899138.1"/>
    <property type="molecule type" value="Genomic_DNA"/>
</dbReference>
<evidence type="ECO:0000313" key="3">
    <source>
        <dbReference type="EMBL" id="KAA8899138.1"/>
    </source>
</evidence>
<reference evidence="3 4" key="1">
    <citation type="submission" date="2019-09" db="EMBL/GenBank/DDBJ databases">
        <title>Draft genome of the ectomycorrhizal ascomycete Sphaerosporella brunnea.</title>
        <authorList>
            <consortium name="DOE Joint Genome Institute"/>
            <person name="Benucci G.M."/>
            <person name="Marozzi G."/>
            <person name="Antonielli L."/>
            <person name="Sanchez S."/>
            <person name="Marco P."/>
            <person name="Wang X."/>
            <person name="Falini L.B."/>
            <person name="Barry K."/>
            <person name="Haridas S."/>
            <person name="Lipzen A."/>
            <person name="Labutti K."/>
            <person name="Grigoriev I.V."/>
            <person name="Murat C."/>
            <person name="Martin F."/>
            <person name="Albertini E."/>
            <person name="Donnini D."/>
            <person name="Bonito G."/>
        </authorList>
    </citation>
    <scope>NUCLEOTIDE SEQUENCE [LARGE SCALE GENOMIC DNA]</scope>
    <source>
        <strain evidence="3 4">Sb_GMNB300</strain>
    </source>
</reference>
<keyword evidence="1" id="KW-0677">Repeat</keyword>
<protein>
    <recommendedName>
        <fullName evidence="2">Nephrocystin 3-like N-terminal domain-containing protein</fullName>
    </recommendedName>
</protein>
<dbReference type="PANTHER" id="PTHR10039">
    <property type="entry name" value="AMELOGENIN"/>
    <property type="match status" value="1"/>
</dbReference>
<evidence type="ECO:0000256" key="1">
    <source>
        <dbReference type="ARBA" id="ARBA00022737"/>
    </source>
</evidence>
<dbReference type="InterPro" id="IPR027417">
    <property type="entry name" value="P-loop_NTPase"/>
</dbReference>
<comment type="caution">
    <text evidence="3">The sequence shown here is derived from an EMBL/GenBank/DDBJ whole genome shotgun (WGS) entry which is preliminary data.</text>
</comment>